<protein>
    <submittedName>
        <fullName evidence="1">Uncharacterized protein</fullName>
    </submittedName>
</protein>
<proteinExistence type="predicted"/>
<gene>
    <name evidence="1" type="ORF">ANN_09458</name>
</gene>
<evidence type="ECO:0000313" key="1">
    <source>
        <dbReference type="EMBL" id="KAJ4447451.1"/>
    </source>
</evidence>
<comment type="caution">
    <text evidence="1">The sequence shown here is derived from an EMBL/GenBank/DDBJ whole genome shotgun (WGS) entry which is preliminary data.</text>
</comment>
<dbReference type="Gene3D" id="3.30.420.10">
    <property type="entry name" value="Ribonuclease H-like superfamily/Ribonuclease H"/>
    <property type="match status" value="1"/>
</dbReference>
<dbReference type="Proteomes" id="UP001148838">
    <property type="component" value="Unassembled WGS sequence"/>
</dbReference>
<accession>A0ABQ8TNF3</accession>
<keyword evidence="2" id="KW-1185">Reference proteome</keyword>
<evidence type="ECO:0000313" key="2">
    <source>
        <dbReference type="Proteomes" id="UP001148838"/>
    </source>
</evidence>
<dbReference type="InterPro" id="IPR012337">
    <property type="entry name" value="RNaseH-like_sf"/>
</dbReference>
<organism evidence="1 2">
    <name type="scientific">Periplaneta americana</name>
    <name type="common">American cockroach</name>
    <name type="synonym">Blatta americana</name>
    <dbReference type="NCBI Taxonomy" id="6978"/>
    <lineage>
        <taxon>Eukaryota</taxon>
        <taxon>Metazoa</taxon>
        <taxon>Ecdysozoa</taxon>
        <taxon>Arthropoda</taxon>
        <taxon>Hexapoda</taxon>
        <taxon>Insecta</taxon>
        <taxon>Pterygota</taxon>
        <taxon>Neoptera</taxon>
        <taxon>Polyneoptera</taxon>
        <taxon>Dictyoptera</taxon>
        <taxon>Blattodea</taxon>
        <taxon>Blattoidea</taxon>
        <taxon>Blattidae</taxon>
        <taxon>Blattinae</taxon>
        <taxon>Periplaneta</taxon>
    </lineage>
</organism>
<dbReference type="InterPro" id="IPR036397">
    <property type="entry name" value="RNaseH_sf"/>
</dbReference>
<sequence>MELLCSTYKDHLQIYTDGSLNPNNGTSGAGYYIPKYQESYFLLYSSSSSLDTELLAIDALQLQGNCCCSLRLKCTTERGWCLVKVLNQKGQQWNRNRHPVKCCTWEIKYAMEAYIPECTCVCGRETRTYNTCELIDELKCAVYIQGKCLAKMSFNAEQVKIKNVNIRNLEKLVRFVLSLPGSHADREREMMFSLMNNGSKLDRNGNTGAGIDCNLFSFYLIIGPVQTNFDDELEAINTTLKQLPVTSEVKECHQGRERKTTACRIDFWFCTADCHCQDTHGVVSDQKHGAALFARRPLRVPAFRRNNWIARLSNMSTSTCQLEL</sequence>
<name>A0ABQ8TNF3_PERAM</name>
<dbReference type="SUPFAM" id="SSF53098">
    <property type="entry name" value="Ribonuclease H-like"/>
    <property type="match status" value="1"/>
</dbReference>
<reference evidence="1 2" key="1">
    <citation type="journal article" date="2022" name="Allergy">
        <title>Genome assembly and annotation of Periplaneta americana reveal a comprehensive cockroach allergen profile.</title>
        <authorList>
            <person name="Wang L."/>
            <person name="Xiong Q."/>
            <person name="Saelim N."/>
            <person name="Wang L."/>
            <person name="Nong W."/>
            <person name="Wan A.T."/>
            <person name="Shi M."/>
            <person name="Liu X."/>
            <person name="Cao Q."/>
            <person name="Hui J.H.L."/>
            <person name="Sookrung N."/>
            <person name="Leung T.F."/>
            <person name="Tungtrongchitr A."/>
            <person name="Tsui S.K.W."/>
        </authorList>
    </citation>
    <scope>NUCLEOTIDE SEQUENCE [LARGE SCALE GENOMIC DNA]</scope>
    <source>
        <strain evidence="1">PWHHKU_190912</strain>
    </source>
</reference>
<dbReference type="EMBL" id="JAJSOF020000005">
    <property type="protein sequence ID" value="KAJ4447451.1"/>
    <property type="molecule type" value="Genomic_DNA"/>
</dbReference>